<reference evidence="2" key="1">
    <citation type="submission" date="2015-09" db="EMBL/GenBank/DDBJ databases">
        <authorList>
            <person name="Rodrigo-Torres Lidia"/>
            <person name="Arahal R.David."/>
        </authorList>
    </citation>
    <scope>NUCLEOTIDE SEQUENCE [LARGE SCALE GENOMIC DNA]</scope>
    <source>
        <strain evidence="2">CECT 7735</strain>
    </source>
</reference>
<dbReference type="Proteomes" id="UP000051870">
    <property type="component" value="Unassembled WGS sequence"/>
</dbReference>
<evidence type="ECO:0000313" key="1">
    <source>
        <dbReference type="EMBL" id="CUK14821.1"/>
    </source>
</evidence>
<sequence length="60" mass="6804">MKLNSLASDCGGVFCKMYRHAYFDVVAAVFAIDPWGSNKVIEHCRRKQTNHPIVSLPIMH</sequence>
<dbReference type="EMBL" id="CYTW01000007">
    <property type="protein sequence ID" value="CUK14821.1"/>
    <property type="molecule type" value="Genomic_DNA"/>
</dbReference>
<gene>
    <name evidence="1" type="ORF">PH7735_03967</name>
</gene>
<name>A0A0P1IQW8_9RHOB</name>
<dbReference type="AlphaFoldDB" id="A0A0P1IQW8"/>
<proteinExistence type="predicted"/>
<accession>A0A0P1IQW8</accession>
<evidence type="ECO:0000313" key="2">
    <source>
        <dbReference type="Proteomes" id="UP000051870"/>
    </source>
</evidence>
<organism evidence="1 2">
    <name type="scientific">Shimia thalassica</name>
    <dbReference type="NCBI Taxonomy" id="1715693"/>
    <lineage>
        <taxon>Bacteria</taxon>
        <taxon>Pseudomonadati</taxon>
        <taxon>Pseudomonadota</taxon>
        <taxon>Alphaproteobacteria</taxon>
        <taxon>Rhodobacterales</taxon>
        <taxon>Roseobacteraceae</taxon>
    </lineage>
</organism>
<dbReference type="STRING" id="1715693.PH7735_03967"/>
<protein>
    <submittedName>
        <fullName evidence="1">Uncharacterized protein</fullName>
    </submittedName>
</protein>
<keyword evidence="2" id="KW-1185">Reference proteome</keyword>